<feature type="domain" description="Glycosyltransferase subfamily 4-like N-terminal" evidence="3">
    <location>
        <begin position="74"/>
        <end position="182"/>
    </location>
</feature>
<evidence type="ECO:0000313" key="5">
    <source>
        <dbReference type="Proteomes" id="UP000659388"/>
    </source>
</evidence>
<dbReference type="GO" id="GO:0016757">
    <property type="term" value="F:glycosyltransferase activity"/>
    <property type="evidence" value="ECO:0007669"/>
    <property type="project" value="InterPro"/>
</dbReference>
<dbReference type="PANTHER" id="PTHR46401:SF2">
    <property type="entry name" value="GLYCOSYLTRANSFERASE WBBK-RELATED"/>
    <property type="match status" value="1"/>
</dbReference>
<accession>A0A937FB62</accession>
<feature type="domain" description="Glycosyl transferase family 1" evidence="2">
    <location>
        <begin position="193"/>
        <end position="355"/>
    </location>
</feature>
<evidence type="ECO:0000313" key="4">
    <source>
        <dbReference type="EMBL" id="MBL3657258.1"/>
    </source>
</evidence>
<gene>
    <name evidence="4" type="ORF">JL102_14015</name>
</gene>
<dbReference type="Proteomes" id="UP000659388">
    <property type="component" value="Unassembled WGS sequence"/>
</dbReference>
<dbReference type="InterPro" id="IPR001296">
    <property type="entry name" value="Glyco_trans_1"/>
</dbReference>
<protein>
    <submittedName>
        <fullName evidence="4">Glycosyltransferase family 4 protein</fullName>
    </submittedName>
</protein>
<dbReference type="SUPFAM" id="SSF53756">
    <property type="entry name" value="UDP-Glycosyltransferase/glycogen phosphorylase"/>
    <property type="match status" value="1"/>
</dbReference>
<evidence type="ECO:0000259" key="3">
    <source>
        <dbReference type="Pfam" id="PF13439"/>
    </source>
</evidence>
<dbReference type="InterPro" id="IPR028098">
    <property type="entry name" value="Glyco_trans_4-like_N"/>
</dbReference>
<dbReference type="RefSeq" id="WP_202245042.1">
    <property type="nucleotide sequence ID" value="NZ_JAESIY010000007.1"/>
</dbReference>
<dbReference type="EMBL" id="JAESIY010000007">
    <property type="protein sequence ID" value="MBL3657258.1"/>
    <property type="molecule type" value="Genomic_DNA"/>
</dbReference>
<evidence type="ECO:0000256" key="1">
    <source>
        <dbReference type="ARBA" id="ARBA00022679"/>
    </source>
</evidence>
<name>A0A937FB62_9BACT</name>
<proteinExistence type="predicted"/>
<keyword evidence="5" id="KW-1185">Reference proteome</keyword>
<comment type="caution">
    <text evidence="4">The sequence shown here is derived from an EMBL/GenBank/DDBJ whole genome shotgun (WGS) entry which is preliminary data.</text>
</comment>
<dbReference type="GO" id="GO:0009103">
    <property type="term" value="P:lipopolysaccharide biosynthetic process"/>
    <property type="evidence" value="ECO:0007669"/>
    <property type="project" value="TreeGrafter"/>
</dbReference>
<dbReference type="Gene3D" id="3.40.50.2000">
    <property type="entry name" value="Glycogen Phosphorylase B"/>
    <property type="match status" value="2"/>
</dbReference>
<dbReference type="Pfam" id="PF00534">
    <property type="entry name" value="Glycos_transf_1"/>
    <property type="match status" value="1"/>
</dbReference>
<reference evidence="4" key="1">
    <citation type="submission" date="2021-01" db="EMBL/GenBank/DDBJ databases">
        <title>Fulvivirga kasyanovii gen. nov., sp nov., a novel member of the phylum Bacteroidetes isolated from seawater in a mussel farm.</title>
        <authorList>
            <person name="Zhao L.-H."/>
            <person name="Wang Z.-J."/>
        </authorList>
    </citation>
    <scope>NUCLEOTIDE SEQUENCE</scope>
    <source>
        <strain evidence="4">2943</strain>
    </source>
</reference>
<dbReference type="PANTHER" id="PTHR46401">
    <property type="entry name" value="GLYCOSYLTRANSFERASE WBBK-RELATED"/>
    <property type="match status" value="1"/>
</dbReference>
<evidence type="ECO:0000259" key="2">
    <source>
        <dbReference type="Pfam" id="PF00534"/>
    </source>
</evidence>
<sequence length="384" mass="43796">MQTGSNAIFATFDPYPSYKGSAIHIEKVTELMASKFLKTLVVTLKQHTDKPLAPGLHHIEFDQDESNYLKRAQAYSKWLDDLLESEHQLEVGHFRDIWSGIPILKRPHITSIFEVNGLPSIELASRYPYIGESTIEKIKLLEGECLHKCQLIICPSETIKNHLIKRRVLANKIHVVSNGADIPVAMDRPTDLPPEYIVYFGALQPWQGVDVLLKAMQYLQDKPSLKLVICSSHKPKFARPFIKLAEKLLVSDQIVWKYQLHKDQLHQIIQHAICSVAPLTECSRNLEQGCSPLKIFESMACKTPVVASDLPVVREILQADKEVKLCRPGRPADLARCIRLMVDYPELRTELSENAFAKIISKYNWNSINRSLSMIYDNIFKLVF</sequence>
<keyword evidence="1" id="KW-0808">Transferase</keyword>
<organism evidence="4 5">
    <name type="scientific">Fulvivirga sediminis</name>
    <dbReference type="NCBI Taxonomy" id="2803949"/>
    <lineage>
        <taxon>Bacteria</taxon>
        <taxon>Pseudomonadati</taxon>
        <taxon>Bacteroidota</taxon>
        <taxon>Cytophagia</taxon>
        <taxon>Cytophagales</taxon>
        <taxon>Fulvivirgaceae</taxon>
        <taxon>Fulvivirga</taxon>
    </lineage>
</organism>
<dbReference type="Pfam" id="PF13439">
    <property type="entry name" value="Glyco_transf_4"/>
    <property type="match status" value="1"/>
</dbReference>
<dbReference type="AlphaFoldDB" id="A0A937FB62"/>
<dbReference type="CDD" id="cd03801">
    <property type="entry name" value="GT4_PimA-like"/>
    <property type="match status" value="1"/>
</dbReference>